<proteinExistence type="predicted"/>
<dbReference type="EMBL" id="FNYA01000001">
    <property type="protein sequence ID" value="SEI46592.1"/>
    <property type="molecule type" value="Genomic_DNA"/>
</dbReference>
<dbReference type="OrthoDB" id="1117410at2"/>
<keyword evidence="4" id="KW-1185">Reference proteome</keyword>
<evidence type="ECO:0000256" key="1">
    <source>
        <dbReference type="SAM" id="SignalP"/>
    </source>
</evidence>
<feature type="signal peptide" evidence="1">
    <location>
        <begin position="1"/>
        <end position="18"/>
    </location>
</feature>
<organism evidence="3 4">
    <name type="scientific">Flavobacterium terrigena</name>
    <dbReference type="NCBI Taxonomy" id="402734"/>
    <lineage>
        <taxon>Bacteria</taxon>
        <taxon>Pseudomonadati</taxon>
        <taxon>Bacteroidota</taxon>
        <taxon>Flavobacteriia</taxon>
        <taxon>Flavobacteriales</taxon>
        <taxon>Flavobacteriaceae</taxon>
        <taxon>Flavobacterium</taxon>
    </lineage>
</organism>
<keyword evidence="1" id="KW-0732">Signal</keyword>
<evidence type="ECO:0000313" key="3">
    <source>
        <dbReference type="EMBL" id="SEI46592.1"/>
    </source>
</evidence>
<accession>A0A1H6R5X3</accession>
<dbReference type="Proteomes" id="UP000199702">
    <property type="component" value="Unassembled WGS sequence"/>
</dbReference>
<sequence length="283" mass="31848">MLKKITLLFCVFPFLMVAQDDLLSEIDSVATPNNMVVSAFKSLKIVNLESTKLASKGDLYFVVSHRFGYFDKGFKDFFGLDEANTRLQFVYGLTKGISIHASRSGFQKAYEFAAKYRLVSQNKSGSPFEIVGFNSLAINTELDKVLLPKIEFSDRLAYVNQILISRKFNDNLSLEMAPTYFHENYVANNSQENSQFALGLGGRYKLTKRWSFNMDYAAHLNRASNSVFKNPLSIGFDLETGGHVFQMHFTNSQAMHESGYLGNTAGSWGDGQIAFGFNLVRVF</sequence>
<feature type="chain" id="PRO_5011720185" description="DUF5777 domain-containing protein" evidence="1">
    <location>
        <begin position="19"/>
        <end position="283"/>
    </location>
</feature>
<gene>
    <name evidence="3" type="ORF">SAMN05660918_0725</name>
</gene>
<name>A0A1H6R5X3_9FLAO</name>
<dbReference type="RefSeq" id="WP_091308076.1">
    <property type="nucleotide sequence ID" value="NZ_CBCSJU010000001.1"/>
</dbReference>
<dbReference type="Pfam" id="PF19089">
    <property type="entry name" value="DUF5777"/>
    <property type="match status" value="1"/>
</dbReference>
<dbReference type="STRING" id="402734.SAMN05660918_0725"/>
<dbReference type="AlphaFoldDB" id="A0A1H6R5X3"/>
<protein>
    <recommendedName>
        <fullName evidence="2">DUF5777 domain-containing protein</fullName>
    </recommendedName>
</protein>
<feature type="domain" description="DUF5777" evidence="2">
    <location>
        <begin position="40"/>
        <end position="283"/>
    </location>
</feature>
<evidence type="ECO:0000259" key="2">
    <source>
        <dbReference type="Pfam" id="PF19089"/>
    </source>
</evidence>
<evidence type="ECO:0000313" key="4">
    <source>
        <dbReference type="Proteomes" id="UP000199702"/>
    </source>
</evidence>
<reference evidence="4" key="1">
    <citation type="submission" date="2016-10" db="EMBL/GenBank/DDBJ databases">
        <authorList>
            <person name="Varghese N."/>
            <person name="Submissions S."/>
        </authorList>
    </citation>
    <scope>NUCLEOTIDE SEQUENCE [LARGE SCALE GENOMIC DNA]</scope>
    <source>
        <strain evidence="4">DSM 17934</strain>
    </source>
</reference>
<dbReference type="InterPro" id="IPR045916">
    <property type="entry name" value="DUF5777"/>
</dbReference>